<dbReference type="RefSeq" id="WP_196935022.1">
    <property type="nucleotide sequence ID" value="NZ_MU158698.1"/>
</dbReference>
<dbReference type="AlphaFoldDB" id="A0A928V1K0"/>
<comment type="caution">
    <text evidence="1">The sequence shown here is derived from an EMBL/GenBank/DDBJ whole genome shotgun (WGS) entry which is preliminary data.</text>
</comment>
<reference evidence="1" key="1">
    <citation type="submission" date="2018-02" db="EMBL/GenBank/DDBJ databases">
        <authorList>
            <person name="Vasarhelyi B.M."/>
            <person name="Deshmukh S."/>
            <person name="Balint B."/>
            <person name="Kukolya J."/>
        </authorList>
    </citation>
    <scope>NUCLEOTIDE SEQUENCE</scope>
    <source>
        <strain evidence="1">KB22</strain>
    </source>
</reference>
<accession>A0A928V1K0</accession>
<name>A0A928V1K0_9SPHI</name>
<sequence length="168" mass="18860">MADNLTRLTSLTAFIDKIENVELKESIEEEITIINHKLKFIIGEAKPSVLILNQSMDFDSKISSVVEDCISLCGGQPVDSIAENPSIVIVHLDDPSLYGKLPETILNYPFSESDAIKNNQLYIAHSVSFENESQDNILDIVEILAEIIQPKYFIFGKNGNDWVQFDLN</sequence>
<dbReference type="SUPFAM" id="SSF53807">
    <property type="entry name" value="Helical backbone' metal receptor"/>
    <property type="match status" value="1"/>
</dbReference>
<evidence type="ECO:0000313" key="1">
    <source>
        <dbReference type="EMBL" id="MBE8715430.1"/>
    </source>
</evidence>
<protein>
    <recommendedName>
        <fullName evidence="3">Iron complex transport system substrate-binding protein</fullName>
    </recommendedName>
</protein>
<dbReference type="Proteomes" id="UP000616201">
    <property type="component" value="Unassembled WGS sequence"/>
</dbReference>
<keyword evidence="2" id="KW-1185">Reference proteome</keyword>
<gene>
    <name evidence="1" type="ORF">C4F49_17295</name>
</gene>
<dbReference type="Gene3D" id="3.40.50.1980">
    <property type="entry name" value="Nitrogenase molybdenum iron protein domain"/>
    <property type="match status" value="1"/>
</dbReference>
<evidence type="ECO:0000313" key="2">
    <source>
        <dbReference type="Proteomes" id="UP000616201"/>
    </source>
</evidence>
<evidence type="ECO:0008006" key="3">
    <source>
        <dbReference type="Google" id="ProtNLM"/>
    </source>
</evidence>
<proteinExistence type="predicted"/>
<organism evidence="1 2">
    <name type="scientific">Sphingobacterium hungaricum</name>
    <dbReference type="NCBI Taxonomy" id="2082723"/>
    <lineage>
        <taxon>Bacteria</taxon>
        <taxon>Pseudomonadati</taxon>
        <taxon>Bacteroidota</taxon>
        <taxon>Sphingobacteriia</taxon>
        <taxon>Sphingobacteriales</taxon>
        <taxon>Sphingobacteriaceae</taxon>
        <taxon>Sphingobacterium</taxon>
    </lineage>
</organism>
<dbReference type="EMBL" id="PRDK01000010">
    <property type="protein sequence ID" value="MBE8715430.1"/>
    <property type="molecule type" value="Genomic_DNA"/>
</dbReference>